<evidence type="ECO:0000256" key="5">
    <source>
        <dbReference type="ARBA" id="ARBA00022573"/>
    </source>
</evidence>
<dbReference type="Pfam" id="PF01891">
    <property type="entry name" value="CbiM"/>
    <property type="match status" value="1"/>
</dbReference>
<evidence type="ECO:0000256" key="7">
    <source>
        <dbReference type="ARBA" id="ARBA00022989"/>
    </source>
</evidence>
<proteinExistence type="predicted"/>
<keyword evidence="6 11" id="KW-0812">Transmembrane</keyword>
<evidence type="ECO:0000256" key="8">
    <source>
        <dbReference type="ARBA" id="ARBA00023065"/>
    </source>
</evidence>
<dbReference type="Proteomes" id="UP000218615">
    <property type="component" value="Unassembled WGS sequence"/>
</dbReference>
<organism evidence="12 13">
    <name type="scientific">Candidatus Methanoperedens nitratireducens</name>
    <dbReference type="NCBI Taxonomy" id="1392998"/>
    <lineage>
        <taxon>Archaea</taxon>
        <taxon>Methanobacteriati</taxon>
        <taxon>Methanobacteriota</taxon>
        <taxon>Stenosarchaea group</taxon>
        <taxon>Methanomicrobia</taxon>
        <taxon>Methanosarcinales</taxon>
        <taxon>ANME-2 cluster</taxon>
        <taxon>Candidatus Methanoperedentaceae</taxon>
        <taxon>Candidatus Methanoperedens</taxon>
    </lineage>
</organism>
<keyword evidence="4" id="KW-1003">Cell membrane</keyword>
<feature type="transmembrane region" description="Helical" evidence="11">
    <location>
        <begin position="192"/>
        <end position="210"/>
    </location>
</feature>
<keyword evidence="2" id="KW-0171">Cobalt transport</keyword>
<dbReference type="InterPro" id="IPR018024">
    <property type="entry name" value="CbiM"/>
</dbReference>
<gene>
    <name evidence="12" type="ORF">MNV_2190007</name>
</gene>
<evidence type="ECO:0000313" key="12">
    <source>
        <dbReference type="EMBL" id="SNQ61001.1"/>
    </source>
</evidence>
<reference evidence="13" key="1">
    <citation type="submission" date="2017-06" db="EMBL/GenBank/DDBJ databases">
        <authorList>
            <person name="Cremers G."/>
        </authorList>
    </citation>
    <scope>NUCLEOTIDE SEQUENCE [LARGE SCALE GENOMIC DNA]</scope>
</reference>
<comment type="subcellular location">
    <subcellularLocation>
        <location evidence="1">Cell membrane</location>
        <topology evidence="1">Multi-pass membrane protein</topology>
    </subcellularLocation>
</comment>
<evidence type="ECO:0000256" key="3">
    <source>
        <dbReference type="ARBA" id="ARBA00022448"/>
    </source>
</evidence>
<evidence type="ECO:0000256" key="10">
    <source>
        <dbReference type="ARBA" id="ARBA00023285"/>
    </source>
</evidence>
<evidence type="ECO:0000256" key="1">
    <source>
        <dbReference type="ARBA" id="ARBA00004651"/>
    </source>
</evidence>
<dbReference type="GO" id="GO:0006824">
    <property type="term" value="P:cobalt ion transport"/>
    <property type="evidence" value="ECO:0007669"/>
    <property type="project" value="UniProtKB-KW"/>
</dbReference>
<keyword evidence="8" id="KW-0406">Ion transport</keyword>
<keyword evidence="5" id="KW-0169">Cobalamin biosynthesis</keyword>
<keyword evidence="13" id="KW-1185">Reference proteome</keyword>
<feature type="transmembrane region" description="Helical" evidence="11">
    <location>
        <begin position="288"/>
        <end position="305"/>
    </location>
</feature>
<sequence>MLDLGGLNIHISDGVLEPQWILFWYAISAVFIALGLRMINKCIASDPSYLPRISLIGAVVFVISVWHIPVPVTGSSSHPVGTPLAAILIGPFATAVVSSIALFFQAFVAHGGLTTIGVNTFSMGIMGAFGGYFVYRLLKNFTPPWFSTGMAGFAGSILTYLMTALQLALSLNPGNVMYYWKLYSLGFIPTQLPLAFAEFAFTAYAIKYISRTKQELTGAPGYGMDSFTKTALSLMIVFASVIALGAYAGYLKGGDMSGIDGTVESRAAPGANPDGIGTRLMARFGEPLGFAFVGITGGLVTGYYWNAWRKP</sequence>
<dbReference type="PANTHER" id="PTHR43627:SF1">
    <property type="entry name" value="COBALT TRANSPORT PROTEIN CBIM"/>
    <property type="match status" value="1"/>
</dbReference>
<keyword evidence="3" id="KW-0813">Transport</keyword>
<evidence type="ECO:0000256" key="11">
    <source>
        <dbReference type="SAM" id="Phobius"/>
    </source>
</evidence>
<evidence type="ECO:0000256" key="9">
    <source>
        <dbReference type="ARBA" id="ARBA00023136"/>
    </source>
</evidence>
<feature type="transmembrane region" description="Helical" evidence="11">
    <location>
        <begin position="150"/>
        <end position="171"/>
    </location>
</feature>
<dbReference type="EMBL" id="FZMP01000134">
    <property type="protein sequence ID" value="SNQ61001.1"/>
    <property type="molecule type" value="Genomic_DNA"/>
</dbReference>
<dbReference type="STRING" id="1392998.ANME2D_00172"/>
<feature type="transmembrane region" description="Helical" evidence="11">
    <location>
        <begin position="49"/>
        <end position="68"/>
    </location>
</feature>
<evidence type="ECO:0000256" key="6">
    <source>
        <dbReference type="ARBA" id="ARBA00022692"/>
    </source>
</evidence>
<feature type="transmembrane region" description="Helical" evidence="11">
    <location>
        <begin position="80"/>
        <end position="104"/>
    </location>
</feature>
<evidence type="ECO:0000256" key="4">
    <source>
        <dbReference type="ARBA" id="ARBA00022475"/>
    </source>
</evidence>
<dbReference type="AlphaFoldDB" id="A0A284VNZ8"/>
<feature type="transmembrane region" description="Helical" evidence="11">
    <location>
        <begin position="230"/>
        <end position="250"/>
    </location>
</feature>
<dbReference type="Gene3D" id="1.10.1760.20">
    <property type="match status" value="1"/>
</dbReference>
<feature type="transmembrane region" description="Helical" evidence="11">
    <location>
        <begin position="20"/>
        <end position="37"/>
    </location>
</feature>
<dbReference type="InterPro" id="IPR002751">
    <property type="entry name" value="CbiM/NikMN"/>
</dbReference>
<keyword evidence="10" id="KW-0170">Cobalt</keyword>
<dbReference type="PANTHER" id="PTHR43627">
    <property type="match status" value="1"/>
</dbReference>
<protein>
    <submittedName>
        <fullName evidence="12">Cobalt transport protein CbiM (Modular protein)</fullName>
    </submittedName>
</protein>
<name>A0A284VNZ8_9EURY</name>
<dbReference type="GO" id="GO:0043190">
    <property type="term" value="C:ATP-binding cassette (ABC) transporter complex"/>
    <property type="evidence" value="ECO:0007669"/>
    <property type="project" value="InterPro"/>
</dbReference>
<evidence type="ECO:0000313" key="13">
    <source>
        <dbReference type="Proteomes" id="UP000218615"/>
    </source>
</evidence>
<evidence type="ECO:0000256" key="2">
    <source>
        <dbReference type="ARBA" id="ARBA00022426"/>
    </source>
</evidence>
<keyword evidence="7 11" id="KW-1133">Transmembrane helix</keyword>
<dbReference type="NCBIfam" id="NF006184">
    <property type="entry name" value="PRK08319.1"/>
    <property type="match status" value="1"/>
</dbReference>
<feature type="transmembrane region" description="Helical" evidence="11">
    <location>
        <begin position="116"/>
        <end position="138"/>
    </location>
</feature>
<dbReference type="GO" id="GO:0009236">
    <property type="term" value="P:cobalamin biosynthetic process"/>
    <property type="evidence" value="ECO:0007669"/>
    <property type="project" value="UniProtKB-KW"/>
</dbReference>
<accession>A0A284VNZ8</accession>
<keyword evidence="9 11" id="KW-0472">Membrane</keyword>